<protein>
    <submittedName>
        <fullName evidence="1">Uncharacterized protein</fullName>
    </submittedName>
</protein>
<accession>A0A4C1Z4A7</accession>
<dbReference type="EMBL" id="BGZK01001566">
    <property type="protein sequence ID" value="GBP82460.1"/>
    <property type="molecule type" value="Genomic_DNA"/>
</dbReference>
<sequence length="87" mass="10176">MAIARLSRLSIMLRSRRTTQLFHGFRSCSNLTIRHLGRRLHLFRAKQKVAADGAGLQYQFRKVKRKIYSFNTCKYAPRGNGVAFIYR</sequence>
<dbReference type="Proteomes" id="UP000299102">
    <property type="component" value="Unassembled WGS sequence"/>
</dbReference>
<gene>
    <name evidence="1" type="ORF">EVAR_99460_1</name>
</gene>
<evidence type="ECO:0000313" key="1">
    <source>
        <dbReference type="EMBL" id="GBP82460.1"/>
    </source>
</evidence>
<keyword evidence="2" id="KW-1185">Reference proteome</keyword>
<evidence type="ECO:0000313" key="2">
    <source>
        <dbReference type="Proteomes" id="UP000299102"/>
    </source>
</evidence>
<dbReference type="AlphaFoldDB" id="A0A4C1Z4A7"/>
<proteinExistence type="predicted"/>
<reference evidence="1 2" key="1">
    <citation type="journal article" date="2019" name="Commun. Biol.">
        <title>The bagworm genome reveals a unique fibroin gene that provides high tensile strength.</title>
        <authorList>
            <person name="Kono N."/>
            <person name="Nakamura H."/>
            <person name="Ohtoshi R."/>
            <person name="Tomita M."/>
            <person name="Numata K."/>
            <person name="Arakawa K."/>
        </authorList>
    </citation>
    <scope>NUCLEOTIDE SEQUENCE [LARGE SCALE GENOMIC DNA]</scope>
</reference>
<organism evidence="1 2">
    <name type="scientific">Eumeta variegata</name>
    <name type="common">Bagworm moth</name>
    <name type="synonym">Eumeta japonica</name>
    <dbReference type="NCBI Taxonomy" id="151549"/>
    <lineage>
        <taxon>Eukaryota</taxon>
        <taxon>Metazoa</taxon>
        <taxon>Ecdysozoa</taxon>
        <taxon>Arthropoda</taxon>
        <taxon>Hexapoda</taxon>
        <taxon>Insecta</taxon>
        <taxon>Pterygota</taxon>
        <taxon>Neoptera</taxon>
        <taxon>Endopterygota</taxon>
        <taxon>Lepidoptera</taxon>
        <taxon>Glossata</taxon>
        <taxon>Ditrysia</taxon>
        <taxon>Tineoidea</taxon>
        <taxon>Psychidae</taxon>
        <taxon>Oiketicinae</taxon>
        <taxon>Eumeta</taxon>
    </lineage>
</organism>
<comment type="caution">
    <text evidence="1">The sequence shown here is derived from an EMBL/GenBank/DDBJ whole genome shotgun (WGS) entry which is preliminary data.</text>
</comment>
<name>A0A4C1Z4A7_EUMVA</name>